<feature type="transmembrane region" description="Helical" evidence="1">
    <location>
        <begin position="129"/>
        <end position="153"/>
    </location>
</feature>
<accession>A0A9P3LBF0</accession>
<sequence length="327" mass="36503">MSVTAPPVQPLPKFDDTFGAALVGGFLASILFGVLCVQCYLFFQRSHGETIHVKISIAFLLIFNIMHTICIIHSLYWFVVTNFMNALVLLEAVPWSLPTTVLFTGLIDVTVQGWFTYRVWRLSDHNKLLTLVLAVLTLVVFGNCMALVGRLFQVKTFPEYAKINWLVYFGLGATVATDFGIALSLCYLLRKLRGMALRRTHSMVNYLMVYVINTGLLTSFVCIATLVSRITMQNNFVFVALFYSLGSLYSNALLGSLNARDWFRHGSAQGQVSIPLTTLTSSSGHSNTRPIEFARVGHLTREDSRLDVAERGKIEVEVKNDVVKATL</sequence>
<feature type="transmembrane region" description="Helical" evidence="1">
    <location>
        <begin position="210"/>
        <end position="230"/>
    </location>
</feature>
<feature type="transmembrane region" description="Helical" evidence="1">
    <location>
        <begin position="165"/>
        <end position="189"/>
    </location>
</feature>
<feature type="transmembrane region" description="Helical" evidence="1">
    <location>
        <begin position="236"/>
        <end position="254"/>
    </location>
</feature>
<comment type="caution">
    <text evidence="3">The sequence shown here is derived from an EMBL/GenBank/DDBJ whole genome shotgun (WGS) entry which is preliminary data.</text>
</comment>
<feature type="transmembrane region" description="Helical" evidence="1">
    <location>
        <begin position="55"/>
        <end position="79"/>
    </location>
</feature>
<keyword evidence="1" id="KW-1133">Transmembrane helix</keyword>
<keyword evidence="1" id="KW-0812">Transmembrane</keyword>
<evidence type="ECO:0000313" key="4">
    <source>
        <dbReference type="Proteomes" id="UP000703269"/>
    </source>
</evidence>
<evidence type="ECO:0000313" key="3">
    <source>
        <dbReference type="EMBL" id="GJE88494.1"/>
    </source>
</evidence>
<dbReference type="EMBL" id="BPQB01000009">
    <property type="protein sequence ID" value="GJE88494.1"/>
    <property type="molecule type" value="Genomic_DNA"/>
</dbReference>
<dbReference type="OrthoDB" id="2535105at2759"/>
<dbReference type="Pfam" id="PF20152">
    <property type="entry name" value="DUF6534"/>
    <property type="match status" value="1"/>
</dbReference>
<dbReference type="Proteomes" id="UP000703269">
    <property type="component" value="Unassembled WGS sequence"/>
</dbReference>
<dbReference type="AlphaFoldDB" id="A0A9P3LBF0"/>
<gene>
    <name evidence="3" type="ORF">PsYK624_045770</name>
</gene>
<feature type="transmembrane region" description="Helical" evidence="1">
    <location>
        <begin position="20"/>
        <end position="43"/>
    </location>
</feature>
<evidence type="ECO:0000259" key="2">
    <source>
        <dbReference type="Pfam" id="PF20152"/>
    </source>
</evidence>
<dbReference type="PANTHER" id="PTHR40465">
    <property type="entry name" value="CHROMOSOME 1, WHOLE GENOME SHOTGUN SEQUENCE"/>
    <property type="match status" value="1"/>
</dbReference>
<reference evidence="3 4" key="1">
    <citation type="submission" date="2021-08" db="EMBL/GenBank/DDBJ databases">
        <title>Draft Genome Sequence of Phanerochaete sordida strain YK-624.</title>
        <authorList>
            <person name="Mori T."/>
            <person name="Dohra H."/>
            <person name="Suzuki T."/>
            <person name="Kawagishi H."/>
            <person name="Hirai H."/>
        </authorList>
    </citation>
    <scope>NUCLEOTIDE SEQUENCE [LARGE SCALE GENOMIC DNA]</scope>
    <source>
        <strain evidence="3 4">YK-624</strain>
    </source>
</reference>
<dbReference type="PANTHER" id="PTHR40465:SF1">
    <property type="entry name" value="DUF6534 DOMAIN-CONTAINING PROTEIN"/>
    <property type="match status" value="1"/>
</dbReference>
<dbReference type="InterPro" id="IPR045339">
    <property type="entry name" value="DUF6534"/>
</dbReference>
<keyword evidence="1" id="KW-0472">Membrane</keyword>
<proteinExistence type="predicted"/>
<organism evidence="3 4">
    <name type="scientific">Phanerochaete sordida</name>
    <dbReference type="NCBI Taxonomy" id="48140"/>
    <lineage>
        <taxon>Eukaryota</taxon>
        <taxon>Fungi</taxon>
        <taxon>Dikarya</taxon>
        <taxon>Basidiomycota</taxon>
        <taxon>Agaricomycotina</taxon>
        <taxon>Agaricomycetes</taxon>
        <taxon>Polyporales</taxon>
        <taxon>Phanerochaetaceae</taxon>
        <taxon>Phanerochaete</taxon>
    </lineage>
</organism>
<name>A0A9P3LBF0_9APHY</name>
<keyword evidence="4" id="KW-1185">Reference proteome</keyword>
<feature type="domain" description="DUF6534" evidence="2">
    <location>
        <begin position="175"/>
        <end position="261"/>
    </location>
</feature>
<protein>
    <recommendedName>
        <fullName evidence="2">DUF6534 domain-containing protein</fullName>
    </recommendedName>
</protein>
<evidence type="ECO:0000256" key="1">
    <source>
        <dbReference type="SAM" id="Phobius"/>
    </source>
</evidence>